<dbReference type="Proteomes" id="UP000199495">
    <property type="component" value="Unassembled WGS sequence"/>
</dbReference>
<evidence type="ECO:0000313" key="2">
    <source>
        <dbReference type="Proteomes" id="UP000199495"/>
    </source>
</evidence>
<gene>
    <name evidence="1" type="ORF">SAMN04487974_1421</name>
</gene>
<proteinExistence type="predicted"/>
<name>A0A1G8AUL8_9HYPH</name>
<evidence type="ECO:0000313" key="1">
    <source>
        <dbReference type="EMBL" id="SDH24628.1"/>
    </source>
</evidence>
<protein>
    <submittedName>
        <fullName evidence="1">Uncharacterized protein</fullName>
    </submittedName>
</protein>
<organism evidence="1 2">
    <name type="scientific">Pelagibacterium luteolum</name>
    <dbReference type="NCBI Taxonomy" id="440168"/>
    <lineage>
        <taxon>Bacteria</taxon>
        <taxon>Pseudomonadati</taxon>
        <taxon>Pseudomonadota</taxon>
        <taxon>Alphaproteobacteria</taxon>
        <taxon>Hyphomicrobiales</taxon>
        <taxon>Devosiaceae</taxon>
        <taxon>Pelagibacterium</taxon>
    </lineage>
</organism>
<sequence length="64" mass="7127">MNEPSRFNCSPNRFQCVAGFNGVCFAHLRAQKATNGFDVVFDAMSAPGFLLRNFCYEGTLCINQ</sequence>
<accession>A0A1G8AUL8</accession>
<dbReference type="EMBL" id="FNCS01000042">
    <property type="protein sequence ID" value="SDH24628.1"/>
    <property type="molecule type" value="Genomic_DNA"/>
</dbReference>
<dbReference type="AlphaFoldDB" id="A0A1G8AUL8"/>
<keyword evidence="2" id="KW-1185">Reference proteome</keyword>
<reference evidence="1 2" key="1">
    <citation type="submission" date="2016-10" db="EMBL/GenBank/DDBJ databases">
        <authorList>
            <person name="de Groot N.N."/>
        </authorList>
    </citation>
    <scope>NUCLEOTIDE SEQUENCE [LARGE SCALE GENOMIC DNA]</scope>
    <source>
        <strain evidence="1 2">CGMCC 1.10267</strain>
    </source>
</reference>